<dbReference type="AlphaFoldDB" id="A0A6I9Z450"/>
<name>A0A6I9Z450_9SAUR</name>
<proteinExistence type="predicted"/>
<dbReference type="Proteomes" id="UP000504617">
    <property type="component" value="Unplaced"/>
</dbReference>
<feature type="region of interest" description="Disordered" evidence="1">
    <location>
        <begin position="1"/>
        <end position="77"/>
    </location>
</feature>
<sequence length="159" mass="17698">MDGPNRAAQRRFSDLPTPQPDSRSPKPASRIPNPALPSWALPKAEATGAKEKDQRGGRAGAPKGAAGPLPPGGQRLTMGEIERKIKEVEERVHGVTTEECLEALRMNGWELPKTIQLLKVNQLFNLSSLSWDECRRILEKHRWNLAMASRYVLSRGLRT</sequence>
<keyword evidence="2" id="KW-1185">Reference proteome</keyword>
<dbReference type="KEGG" id="tsr:106556535"/>
<evidence type="ECO:0000256" key="1">
    <source>
        <dbReference type="SAM" id="MobiDB-lite"/>
    </source>
</evidence>
<protein>
    <submittedName>
        <fullName evidence="3">Non-receptor tyrosine-protein kinase TNK1-like</fullName>
    </submittedName>
</protein>
<accession>A0A6I9Z450</accession>
<reference evidence="3" key="1">
    <citation type="submission" date="2025-08" db="UniProtKB">
        <authorList>
            <consortium name="RefSeq"/>
        </authorList>
    </citation>
    <scope>IDENTIFICATION</scope>
</reference>
<evidence type="ECO:0000313" key="2">
    <source>
        <dbReference type="Proteomes" id="UP000504617"/>
    </source>
</evidence>
<gene>
    <name evidence="3" type="primary">LOC106556535</name>
</gene>
<dbReference type="GeneID" id="106556535"/>
<evidence type="ECO:0000313" key="3">
    <source>
        <dbReference type="RefSeq" id="XP_013930999.1"/>
    </source>
</evidence>
<dbReference type="RefSeq" id="XP_013930999.1">
    <property type="nucleotide sequence ID" value="XM_014075524.1"/>
</dbReference>
<dbReference type="OrthoDB" id="635774at2759"/>
<organism evidence="2 3">
    <name type="scientific">Thamnophis sirtalis</name>
    <dbReference type="NCBI Taxonomy" id="35019"/>
    <lineage>
        <taxon>Eukaryota</taxon>
        <taxon>Metazoa</taxon>
        <taxon>Chordata</taxon>
        <taxon>Craniata</taxon>
        <taxon>Vertebrata</taxon>
        <taxon>Euteleostomi</taxon>
        <taxon>Lepidosauria</taxon>
        <taxon>Squamata</taxon>
        <taxon>Bifurcata</taxon>
        <taxon>Unidentata</taxon>
        <taxon>Episquamata</taxon>
        <taxon>Toxicofera</taxon>
        <taxon>Serpentes</taxon>
        <taxon>Colubroidea</taxon>
        <taxon>Colubridae</taxon>
        <taxon>Natricinae</taxon>
        <taxon>Thamnophis</taxon>
    </lineage>
</organism>